<evidence type="ECO:0000313" key="2">
    <source>
        <dbReference type="Proteomes" id="UP000276133"/>
    </source>
</evidence>
<comment type="caution">
    <text evidence="1">The sequence shown here is derived from an EMBL/GenBank/DDBJ whole genome shotgun (WGS) entry which is preliminary data.</text>
</comment>
<dbReference type="EMBL" id="REGN01007517">
    <property type="protein sequence ID" value="RNA06030.1"/>
    <property type="molecule type" value="Genomic_DNA"/>
</dbReference>
<evidence type="ECO:0008006" key="3">
    <source>
        <dbReference type="Google" id="ProtNLM"/>
    </source>
</evidence>
<organism evidence="1 2">
    <name type="scientific">Brachionus plicatilis</name>
    <name type="common">Marine rotifer</name>
    <name type="synonym">Brachionus muelleri</name>
    <dbReference type="NCBI Taxonomy" id="10195"/>
    <lineage>
        <taxon>Eukaryota</taxon>
        <taxon>Metazoa</taxon>
        <taxon>Spiralia</taxon>
        <taxon>Gnathifera</taxon>
        <taxon>Rotifera</taxon>
        <taxon>Eurotatoria</taxon>
        <taxon>Monogononta</taxon>
        <taxon>Pseudotrocha</taxon>
        <taxon>Ploima</taxon>
        <taxon>Brachionidae</taxon>
        <taxon>Brachionus</taxon>
    </lineage>
</organism>
<dbReference type="AlphaFoldDB" id="A0A3M7Q3J9"/>
<proteinExistence type="predicted"/>
<gene>
    <name evidence="1" type="ORF">BpHYR1_007731</name>
</gene>
<sequence length="135" mass="15509">MKYKIYCQIRSAPYCLELRIAYSSICKQVKLAVRNAICNQKQCRDSIKGLLDCHCTFHTDGDKIMNILNVRFGSVFIPRLPCQAQPLQLMASPQHDVDVDFFSPANVRKYILRLNPRKSPGMDGIHAYVIKMAFR</sequence>
<name>A0A3M7Q3J9_BRAPC</name>
<dbReference type="Proteomes" id="UP000276133">
    <property type="component" value="Unassembled WGS sequence"/>
</dbReference>
<accession>A0A3M7Q3J9</accession>
<protein>
    <recommendedName>
        <fullName evidence="3">RNA-directed DNA polymerase from mobile element jockey-like</fullName>
    </recommendedName>
</protein>
<evidence type="ECO:0000313" key="1">
    <source>
        <dbReference type="EMBL" id="RNA06030.1"/>
    </source>
</evidence>
<feature type="non-terminal residue" evidence="1">
    <location>
        <position position="135"/>
    </location>
</feature>
<reference evidence="1 2" key="1">
    <citation type="journal article" date="2018" name="Sci. Rep.">
        <title>Genomic signatures of local adaptation to the degree of environmental predictability in rotifers.</title>
        <authorList>
            <person name="Franch-Gras L."/>
            <person name="Hahn C."/>
            <person name="Garcia-Roger E.M."/>
            <person name="Carmona M.J."/>
            <person name="Serra M."/>
            <person name="Gomez A."/>
        </authorList>
    </citation>
    <scope>NUCLEOTIDE SEQUENCE [LARGE SCALE GENOMIC DNA]</scope>
    <source>
        <strain evidence="1">HYR1</strain>
    </source>
</reference>
<keyword evidence="2" id="KW-1185">Reference proteome</keyword>